<proteinExistence type="predicted"/>
<reference evidence="2" key="1">
    <citation type="journal article" date="2014" name="Front. Microbiol.">
        <title>High frequency of phylogenetically diverse reductive dehalogenase-homologous genes in deep subseafloor sedimentary metagenomes.</title>
        <authorList>
            <person name="Kawai M."/>
            <person name="Futagami T."/>
            <person name="Toyoda A."/>
            <person name="Takaki Y."/>
            <person name="Nishi S."/>
            <person name="Hori S."/>
            <person name="Arai W."/>
            <person name="Tsubouchi T."/>
            <person name="Morono Y."/>
            <person name="Uchiyama I."/>
            <person name="Ito T."/>
            <person name="Fujiyama A."/>
            <person name="Inagaki F."/>
            <person name="Takami H."/>
        </authorList>
    </citation>
    <scope>NUCLEOTIDE SEQUENCE</scope>
    <source>
        <strain evidence="2">Expedition CK06-06</strain>
    </source>
</reference>
<protein>
    <submittedName>
        <fullName evidence="2">Uncharacterized protein</fullName>
    </submittedName>
</protein>
<sequence length="82" mass="9271">MKKGDKQFALFLVMLAVFVAWIGVIFVWLLPIVLENPDTIDPMLTLIAGLGVGGISQFFILVLKDGWQFYFRKKPQGEQPSE</sequence>
<keyword evidence="1" id="KW-0812">Transmembrane</keyword>
<feature type="transmembrane region" description="Helical" evidence="1">
    <location>
        <begin position="43"/>
        <end position="63"/>
    </location>
</feature>
<name>X1RX79_9ZZZZ</name>
<keyword evidence="1" id="KW-0472">Membrane</keyword>
<evidence type="ECO:0000256" key="1">
    <source>
        <dbReference type="SAM" id="Phobius"/>
    </source>
</evidence>
<evidence type="ECO:0000313" key="2">
    <source>
        <dbReference type="EMBL" id="GAI60114.1"/>
    </source>
</evidence>
<organism evidence="2">
    <name type="scientific">marine sediment metagenome</name>
    <dbReference type="NCBI Taxonomy" id="412755"/>
    <lineage>
        <taxon>unclassified sequences</taxon>
        <taxon>metagenomes</taxon>
        <taxon>ecological metagenomes</taxon>
    </lineage>
</organism>
<keyword evidence="1" id="KW-1133">Transmembrane helix</keyword>
<dbReference type="AlphaFoldDB" id="X1RX79"/>
<comment type="caution">
    <text evidence="2">The sequence shown here is derived from an EMBL/GenBank/DDBJ whole genome shotgun (WGS) entry which is preliminary data.</text>
</comment>
<gene>
    <name evidence="2" type="ORF">S12H4_00868</name>
</gene>
<accession>X1RX79</accession>
<feature type="transmembrane region" description="Helical" evidence="1">
    <location>
        <begin position="9"/>
        <end position="31"/>
    </location>
</feature>
<dbReference type="EMBL" id="BARW01000138">
    <property type="protein sequence ID" value="GAI60114.1"/>
    <property type="molecule type" value="Genomic_DNA"/>
</dbReference>